<organism evidence="1 2">
    <name type="scientific">Serratia phage BF</name>
    <dbReference type="NCBI Taxonomy" id="1962671"/>
    <lineage>
        <taxon>Viruses</taxon>
        <taxon>Duplodnaviria</taxon>
        <taxon>Heunggongvirae</taxon>
        <taxon>Uroviricota</taxon>
        <taxon>Caudoviricetes</taxon>
        <taxon>Eneladusvirus</taxon>
        <taxon>Eneladusvirus BF</taxon>
    </lineage>
</organism>
<proteinExistence type="predicted"/>
<dbReference type="EMBL" id="KY630187">
    <property type="protein sequence ID" value="AQW88906.1"/>
    <property type="molecule type" value="Genomic_DNA"/>
</dbReference>
<evidence type="ECO:0000313" key="1">
    <source>
        <dbReference type="EMBL" id="AQW88906.1"/>
    </source>
</evidence>
<dbReference type="Proteomes" id="UP000221837">
    <property type="component" value="Genome"/>
</dbReference>
<name>A0A1S6UAZ0_9CAUD</name>
<gene>
    <name evidence="1" type="ORF">BF_0381</name>
</gene>
<reference evidence="1" key="1">
    <citation type="submission" date="2017-02" db="EMBL/GenBank/DDBJ databases">
        <title>Genome sequence of Serratia marcescens phage BF.</title>
        <authorList>
            <person name="Casey E."/>
            <person name="Fitzgerald B."/>
            <person name="Mahony J."/>
            <person name="Lugli G."/>
            <person name="Ventura M."/>
            <person name="van Sinderen D."/>
        </authorList>
    </citation>
    <scope>NUCLEOTIDE SEQUENCE [LARGE SCALE GENOMIC DNA]</scope>
</reference>
<dbReference type="OrthoDB" id="27177at10239"/>
<protein>
    <submittedName>
        <fullName evidence="1">Uncharacterized protein</fullName>
    </submittedName>
</protein>
<evidence type="ECO:0000313" key="2">
    <source>
        <dbReference type="Proteomes" id="UP000221837"/>
    </source>
</evidence>
<accession>A0A1S6UAZ0</accession>
<keyword evidence="2" id="KW-1185">Reference proteome</keyword>
<sequence>MKILKLHKTVGYIKITLLKNNPQYGGRCDTCGRYDNDGGPLCGNVFCPGGN</sequence>